<dbReference type="Proteomes" id="UP000095621">
    <property type="component" value="Unassembled WGS sequence"/>
</dbReference>
<organism evidence="2 3">
    <name type="scientific">Lachnospira eligens</name>
    <dbReference type="NCBI Taxonomy" id="39485"/>
    <lineage>
        <taxon>Bacteria</taxon>
        <taxon>Bacillati</taxon>
        <taxon>Bacillota</taxon>
        <taxon>Clostridia</taxon>
        <taxon>Lachnospirales</taxon>
        <taxon>Lachnospiraceae</taxon>
        <taxon>Lachnospira</taxon>
    </lineage>
</organism>
<feature type="coiled-coil region" evidence="1">
    <location>
        <begin position="438"/>
        <end position="547"/>
    </location>
</feature>
<feature type="coiled-coil region" evidence="1">
    <location>
        <begin position="1012"/>
        <end position="1046"/>
    </location>
</feature>
<accession>A0A174YZS5</accession>
<feature type="coiled-coil region" evidence="1">
    <location>
        <begin position="800"/>
        <end position="889"/>
    </location>
</feature>
<dbReference type="OrthoDB" id="9815057at2"/>
<reference evidence="2 3" key="1">
    <citation type="submission" date="2015-09" db="EMBL/GenBank/DDBJ databases">
        <authorList>
            <consortium name="Pathogen Informatics"/>
        </authorList>
    </citation>
    <scope>NUCLEOTIDE SEQUENCE [LARGE SCALE GENOMIC DNA]</scope>
    <source>
        <strain evidence="2 3">2789STDY5834875</strain>
    </source>
</reference>
<dbReference type="RefSeq" id="WP_055216539.1">
    <property type="nucleotide sequence ID" value="NZ_CZBU01000007.1"/>
</dbReference>
<evidence type="ECO:0008006" key="4">
    <source>
        <dbReference type="Google" id="ProtNLM"/>
    </source>
</evidence>
<gene>
    <name evidence="2" type="ORF">ERS852490_02765</name>
</gene>
<dbReference type="EMBL" id="CZBU01000007">
    <property type="protein sequence ID" value="CUQ79107.1"/>
    <property type="molecule type" value="Genomic_DNA"/>
</dbReference>
<keyword evidence="1" id="KW-0175">Coiled coil</keyword>
<name>A0A174YZS5_9FIRM</name>
<proteinExistence type="predicted"/>
<sequence length="1477" mass="169595">MPQINRIRVNNVKYNFGTQVYDDFVMRFNCQNTIYDLANGGGKSLLMLLLMQNMLPNCTLDDKQPIEKLFRQGSGNTCIHSLVEWKLDPCYQKDGFRFMTTGFCARKGRGTDDENQDGQEQTAAPTASVEYFNYCIFYREFGDNDIKNLPLVSNGERITYNGLKAYLRDLEKGGYKYVVKIFDRKGDYQSFISNYGIYESAWEIVRGINKTEGHVRTYFESNYKTSRKVVEDLLIEEIIQKSFNNKLSVDNDEGMMAQTLMDIKDKLVELSKKHSQLGAYDSQIAAIDSFKEYLSTYEAFYNRKEEIEKQLYDLLLVAMRESDKKDKELKSQDDLITKMYDELAHEKEAIAVAEVMSEKNSMAGVESLVNETRKALELKNAAIEEARGKLSLMESAGDYKDYAEYEKSYKGLQIAIDNRLREDTDITAELKILAAGYRKFYETETRRLKEKLDIAANRVKALEVRLSEAKDNLRNADKEAAGLGSLSDNLENEIQELQTQLGVALSEAGIVVCENASEEYDKSFRDKELLKNEETRMSEKFNDVQQQLMSLNETISANKALIDIFTEQSEKLEKADEAGNADAERMGKIREIYSADNDEAMLSVILETYQKMRSEFTEECKAAQELENFIDNARKGTYICKSPERDRLKEYLESQYGSDVVEGHEWFAALNAGQKRDVLKRTPFIEYAFIIKNDFERIKADEMLKDFGKGAAAYPVISEQVLIDTKLEINKDLIVFALKDMSFLRDEAKLETQIKLAQEELESHKAQAGKLADRMELVWNDYTFALVYNAASGKVDASEAEAIRLKIADSEAAIIEAEKKRSVLNEVKEQLSRNLAQTRDDIEEKETACSLLSRIMEMNTSIDKKYERLKGLKADVDSARNRIYECEEAAASANSEYDTARDFEDSTRKAYDEIIKSWEEQYAPYYDENVSIEIDDDTYRLDKDEIESRFTGLKTALSQKNSDFADKQALMNHLSASMNKCRDAIEYRGYTFDDIKAKYEAGEIMAAGSQQLRNAKDALNNLVKSSDSVREELESQEALLNRLEGSIAHGINQIENNYGSFNEFPCDDPDEFITQHKVLIKKLEDNTKVQEKTRRQMSDSLKDILVCRKDLERIVSDAGMHVPEEFRPEDAQGITANLTEYEAVHKEYASITRLEYKKVDEFNKNKSKLIDLLNGFNAVELADEVRISLNVPENVAKTRSMIESLNETNTFIQLEKDRIAKGIEDMQMIKDNFENRCIQTCSNIKTELDRLPQLSNINLDGEQIAIISLQIPYIKEELYKEKMSEYIDETVFMAESFKEPAERLKYIRNRLSWKRLFSVIVTDMNSIRINLYKRERIKDQSRYLRYEEAVGSTGQSQGIYIQFLIAIINYISNMNSSGNEGVEGKTIFIDNPFGAAKDIYIWEPIFKLLATNHVQLIVPARGATPAITGRFDVNYILGQKLVDSRQQTVVVDYYSSTKESELEYTRMDYEQATFDFL</sequence>
<evidence type="ECO:0000256" key="1">
    <source>
        <dbReference type="SAM" id="Coils"/>
    </source>
</evidence>
<feature type="coiled-coil region" evidence="1">
    <location>
        <begin position="747"/>
        <end position="774"/>
    </location>
</feature>
<evidence type="ECO:0000313" key="2">
    <source>
        <dbReference type="EMBL" id="CUQ79107.1"/>
    </source>
</evidence>
<evidence type="ECO:0000313" key="3">
    <source>
        <dbReference type="Proteomes" id="UP000095621"/>
    </source>
</evidence>
<protein>
    <recommendedName>
        <fullName evidence="4">ATPase involved in DNA repair</fullName>
    </recommendedName>
</protein>